<evidence type="ECO:0000313" key="5">
    <source>
        <dbReference type="EMBL" id="QHQ25546.1"/>
    </source>
</evidence>
<dbReference type="Pfam" id="PF07515">
    <property type="entry name" value="TraI_2_C"/>
    <property type="match status" value="1"/>
</dbReference>
<dbReference type="InterPro" id="IPR036390">
    <property type="entry name" value="WH_DNA-bd_sf"/>
</dbReference>
<evidence type="ECO:0000256" key="1">
    <source>
        <dbReference type="SAM" id="MobiDB-lite"/>
    </source>
</evidence>
<feature type="compositionally biased region" description="Polar residues" evidence="1">
    <location>
        <begin position="450"/>
        <end position="464"/>
    </location>
</feature>
<dbReference type="Proteomes" id="UP001617714">
    <property type="component" value="Unassembled WGS sequence"/>
</dbReference>
<evidence type="ECO:0000259" key="3">
    <source>
        <dbReference type="Pfam" id="PF07515"/>
    </source>
</evidence>
<dbReference type="AlphaFoldDB" id="A0AAP9LDS9"/>
<organism evidence="5 6">
    <name type="scientific">Pectobacterium parvum</name>
    <dbReference type="NCBI Taxonomy" id="2778550"/>
    <lineage>
        <taxon>Bacteria</taxon>
        <taxon>Pseudomonadati</taxon>
        <taxon>Pseudomonadota</taxon>
        <taxon>Gammaproteobacteria</taxon>
        <taxon>Enterobacterales</taxon>
        <taxon>Pectobacteriaceae</taxon>
        <taxon>Pectobacterium</taxon>
    </lineage>
</organism>
<feature type="region of interest" description="Disordered" evidence="1">
    <location>
        <begin position="433"/>
        <end position="464"/>
    </location>
</feature>
<feature type="domain" description="Uncharacterised" evidence="2">
    <location>
        <begin position="23"/>
        <end position="337"/>
    </location>
</feature>
<gene>
    <name evidence="4" type="primary">mobH</name>
    <name evidence="4" type="ORF">ACIPSN_17535</name>
    <name evidence="5" type="ORF">GMX10_16975</name>
</gene>
<dbReference type="Gene3D" id="1.10.10.10">
    <property type="entry name" value="Winged helix-like DNA-binding domain superfamily/Winged helix DNA-binding domain"/>
    <property type="match status" value="1"/>
</dbReference>
<dbReference type="Proteomes" id="UP000464054">
    <property type="component" value="Chromosome"/>
</dbReference>
<feature type="compositionally biased region" description="Basic residues" evidence="1">
    <location>
        <begin position="1"/>
        <end position="10"/>
    </location>
</feature>
<sequence length="596" mass="66504">MFTLFQRKKPTPPQPDPVMPEKGLLQPEPAAELLDTPRRQKLLEHIWQRTSLSRKQFITLYRRPLERYAELVQLFPASETHHHAYHGGMLDHGLEIVAFALKLRQSHLLPAGAPPEDQAAQSEAWTAAIAYAALLHDIGKIAVDLHIEHEDGNLWHPWYGPLKQPYRFRYRDDREYRLHGAATGLIYRQILDNHILDWLSSYQVLWTSLLYVLAGQYEHAGMLGELVIQADRASVAQELGGNPSRVILAAPKQALQRKLLDGLRYLLKEELKINQPQASDGWLTEDTLWLVSKTVSDKLRAHLLAQGIEGIPSNNTAVFNVLQEHGVLQPTLDGKAIWKATISSASGWSHSFTLLKLSPALIWEASVRPAPFTGKVTVDISPADSNDSIPDTTEPAVSASSTTLGIAASQAGTAQHDVMEDVLAMLIPAEAPRIAPPDSNASDADEPALTQPSNTQFNPEPTKQPSADHFMTWLRKGVQSRKIIINDAKALIHSVDDTAFLVSPGVFQRYAQEHLQVGAFAKQEKIQDWQWIQKRFEHLQIHRKQTNGLNIWACTISGPRKSHRLNGYLLSDPELIFDEALPNNPYLSLISPASGS</sequence>
<evidence type="ECO:0000313" key="4">
    <source>
        <dbReference type="EMBL" id="MFJ5323133.1"/>
    </source>
</evidence>
<dbReference type="EMBL" id="JBIXKD010000022">
    <property type="protein sequence ID" value="MFJ5323133.1"/>
    <property type="molecule type" value="Genomic_DNA"/>
</dbReference>
<dbReference type="SUPFAM" id="SSF46785">
    <property type="entry name" value="Winged helix' DNA-binding domain"/>
    <property type="match status" value="1"/>
</dbReference>
<reference evidence="5" key="2">
    <citation type="journal article" date="2022" name="Plant Pathol J">
        <title>Comparative Genomic Analysis of Pathogenic Factors of Pectobacterium Species Isolated in South Korea Using Whole-Genome Sequencing.</title>
        <authorList>
            <person name="Jee S."/>
            <person name="Kang I.J."/>
            <person name="Bak G."/>
            <person name="Kang S."/>
            <person name="Lee J."/>
            <person name="Heu S."/>
            <person name="Hwang I."/>
        </authorList>
    </citation>
    <scope>NUCLEOTIDE SEQUENCE</scope>
    <source>
        <strain evidence="5">PZ1</strain>
    </source>
</reference>
<reference evidence="6" key="1">
    <citation type="submission" date="2019-11" db="EMBL/GenBank/DDBJ databases">
        <authorList>
            <person name="Jee S."/>
        </authorList>
    </citation>
    <scope>NUCLEOTIDE SEQUENCE [LARGE SCALE GENOMIC DNA]</scope>
    <source>
        <strain evidence="6">PZ1</strain>
    </source>
</reference>
<evidence type="ECO:0000313" key="6">
    <source>
        <dbReference type="Proteomes" id="UP000464054"/>
    </source>
</evidence>
<dbReference type="Gene3D" id="1.10.3210.40">
    <property type="match status" value="1"/>
</dbReference>
<dbReference type="NCBIfam" id="TIGR03760">
    <property type="entry name" value="ICE_TraI_Pfluor"/>
    <property type="match status" value="1"/>
</dbReference>
<protein>
    <submittedName>
        <fullName evidence="4 5">Relaxase</fullName>
    </submittedName>
</protein>
<keyword evidence="7" id="KW-1185">Reference proteome</keyword>
<dbReference type="Pfam" id="PF07514">
    <property type="entry name" value="TraI_2"/>
    <property type="match status" value="1"/>
</dbReference>
<dbReference type="InterPro" id="IPR011093">
    <property type="entry name" value="TraI_2_C"/>
</dbReference>
<dbReference type="EMBL" id="CP046377">
    <property type="protein sequence ID" value="QHQ25546.1"/>
    <property type="molecule type" value="Genomic_DNA"/>
</dbReference>
<dbReference type="InterPro" id="IPR011119">
    <property type="entry name" value="Unchr_helicase_relaxase_TraI"/>
</dbReference>
<accession>A0AAP9LDS9</accession>
<evidence type="ECO:0000313" key="7">
    <source>
        <dbReference type="Proteomes" id="UP001617714"/>
    </source>
</evidence>
<feature type="domain" description="Putative conjugal transfer nickase/helicase TraI C-terminal" evidence="3">
    <location>
        <begin position="466"/>
        <end position="589"/>
    </location>
</feature>
<dbReference type="InterPro" id="IPR022391">
    <property type="entry name" value="ICE_relaxase_PFGI-1"/>
</dbReference>
<dbReference type="Gene3D" id="2.40.10.200">
    <property type="entry name" value="STY4665 C-terminal domain-like"/>
    <property type="match status" value="1"/>
</dbReference>
<proteinExistence type="predicted"/>
<name>A0AAP9LDS9_9GAMM</name>
<reference evidence="4 7" key="3">
    <citation type="submission" date="2024-10" db="EMBL/GenBank/DDBJ databases">
        <authorList>
            <person name="Lu C.-H."/>
        </authorList>
    </citation>
    <scope>NUCLEOTIDE SEQUENCE [LARGE SCALE GENOMIC DNA]</scope>
    <source>
        <strain evidence="4 7">22QBSP01-2</strain>
    </source>
</reference>
<dbReference type="RefSeq" id="WP_039503388.1">
    <property type="nucleotide sequence ID" value="NZ_CP046377.1"/>
</dbReference>
<feature type="region of interest" description="Disordered" evidence="1">
    <location>
        <begin position="1"/>
        <end position="23"/>
    </location>
</feature>
<dbReference type="SUPFAM" id="SSF109604">
    <property type="entry name" value="HD-domain/PDEase-like"/>
    <property type="match status" value="1"/>
</dbReference>
<dbReference type="InterPro" id="IPR036388">
    <property type="entry name" value="WH-like_DNA-bd_sf"/>
</dbReference>
<evidence type="ECO:0000259" key="2">
    <source>
        <dbReference type="Pfam" id="PF07514"/>
    </source>
</evidence>
<dbReference type="NCBIfam" id="NF041494">
    <property type="entry name" value="MobH"/>
    <property type="match status" value="1"/>
</dbReference>